<dbReference type="GeneID" id="87611016"/>
<reference evidence="2 3" key="1">
    <citation type="submission" date="2019-06" db="EMBL/GenBank/DDBJ databases">
        <title>Whole genome shotgun sequence of Brevibacillus parabrevis NBRC 12334.</title>
        <authorList>
            <person name="Hosoyama A."/>
            <person name="Uohara A."/>
            <person name="Ohji S."/>
            <person name="Ichikawa N."/>
        </authorList>
    </citation>
    <scope>NUCLEOTIDE SEQUENCE [LARGE SCALE GENOMIC DNA]</scope>
    <source>
        <strain evidence="2 3">NBRC 12334</strain>
    </source>
</reference>
<dbReference type="OrthoDB" id="2466943at2"/>
<proteinExistence type="predicted"/>
<feature type="region of interest" description="Disordered" evidence="1">
    <location>
        <begin position="71"/>
        <end position="149"/>
    </location>
</feature>
<dbReference type="STRING" id="54914.AV540_16715"/>
<evidence type="ECO:0000256" key="1">
    <source>
        <dbReference type="SAM" id="MobiDB-lite"/>
    </source>
</evidence>
<feature type="compositionally biased region" description="Basic and acidic residues" evidence="1">
    <location>
        <begin position="131"/>
        <end position="140"/>
    </location>
</feature>
<sequence>MKATVNVMGIQTKNMMERIGVTLKAVLKTAGEHKKVKWIAKEERGEEPAVFTAEDPVFYEERLTAEIPEPNWTQGVLIPPKGMLDQRQRSPVAAGQRKRRVERSKQMIRKRAVQVRKDHLSLVVAPQADNKQPHEIRDLRSSPSPPMAT</sequence>
<keyword evidence="3" id="KW-1185">Reference proteome</keyword>
<comment type="caution">
    <text evidence="2">The sequence shown here is derived from an EMBL/GenBank/DDBJ whole genome shotgun (WGS) entry which is preliminary data.</text>
</comment>
<name>A0A4Y3PPE7_BREPA</name>
<dbReference type="AlphaFoldDB" id="A0A4Y3PPE7"/>
<evidence type="ECO:0000313" key="3">
    <source>
        <dbReference type="Proteomes" id="UP000316882"/>
    </source>
</evidence>
<evidence type="ECO:0000313" key="2">
    <source>
        <dbReference type="EMBL" id="GEB35127.1"/>
    </source>
</evidence>
<dbReference type="RefSeq" id="WP_063229281.1">
    <property type="nucleotide sequence ID" value="NZ_BJMH01000034.1"/>
</dbReference>
<protein>
    <submittedName>
        <fullName evidence="2">Uncharacterized protein</fullName>
    </submittedName>
</protein>
<accession>A0A4Y3PPE7</accession>
<dbReference type="EMBL" id="BJMH01000034">
    <property type="protein sequence ID" value="GEB35127.1"/>
    <property type="molecule type" value="Genomic_DNA"/>
</dbReference>
<organism evidence="2 3">
    <name type="scientific">Brevibacillus parabrevis</name>
    <dbReference type="NCBI Taxonomy" id="54914"/>
    <lineage>
        <taxon>Bacteria</taxon>
        <taxon>Bacillati</taxon>
        <taxon>Bacillota</taxon>
        <taxon>Bacilli</taxon>
        <taxon>Bacillales</taxon>
        <taxon>Paenibacillaceae</taxon>
        <taxon>Brevibacillus</taxon>
    </lineage>
</organism>
<dbReference type="Proteomes" id="UP000316882">
    <property type="component" value="Unassembled WGS sequence"/>
</dbReference>
<gene>
    <name evidence="2" type="ORF">BPA01_47070</name>
</gene>
<feature type="compositionally biased region" description="Basic residues" evidence="1">
    <location>
        <begin position="96"/>
        <end position="114"/>
    </location>
</feature>